<dbReference type="Proteomes" id="UP000031549">
    <property type="component" value="Unassembled WGS sequence"/>
</dbReference>
<gene>
    <name evidence="2" type="ORF">PI95_003225</name>
</gene>
<accession>A0A846H4W4</accession>
<dbReference type="SUPFAM" id="SSF50969">
    <property type="entry name" value="YVTN repeat-like/Quinoprotein amine dehydrogenase"/>
    <property type="match status" value="1"/>
</dbReference>
<keyword evidence="1" id="KW-0732">Signal</keyword>
<evidence type="ECO:0000313" key="2">
    <source>
        <dbReference type="EMBL" id="NEU71620.1"/>
    </source>
</evidence>
<name>A0A846H4W4_9CYAN</name>
<evidence type="ECO:0000313" key="3">
    <source>
        <dbReference type="Proteomes" id="UP000031549"/>
    </source>
</evidence>
<reference evidence="2 3" key="1">
    <citation type="journal article" date="2015" name="Genome Announc.">
        <title>Draft Genome Sequence of Cyanobacterium Hassallia byssoidea Strain VB512170, Isolated from Monuments in India.</title>
        <authorList>
            <person name="Singh D."/>
            <person name="Chandrababunaidu M.M."/>
            <person name="Panda A."/>
            <person name="Sen D."/>
            <person name="Bhattacharyya S."/>
            <person name="Adhikary S.P."/>
            <person name="Tripathy S."/>
        </authorList>
    </citation>
    <scope>NUCLEOTIDE SEQUENCE [LARGE SCALE GENOMIC DNA]</scope>
    <source>
        <strain evidence="2 3">VB512170</strain>
    </source>
</reference>
<evidence type="ECO:0000256" key="1">
    <source>
        <dbReference type="SAM" id="SignalP"/>
    </source>
</evidence>
<dbReference type="EMBL" id="JTCM02000004">
    <property type="protein sequence ID" value="NEU71620.1"/>
    <property type="molecule type" value="Genomic_DNA"/>
</dbReference>
<sequence>MNLRIRRRRFGQIAILSAALSAIANFAGKTVAQQAESIIYGVSLTSSSSIINIGIKVGELIDVNITPAVTLISSDLVSGRDLATIQLPGISLNNLDTLIETANKALYTEPSERLTALTPLADGSFVIASVASTRTGNVNRIILIDAKSTRPLRALRVSGFRRVNGTLESLVAIKENNFLGVVSLNEGTPPFDLVNLDLNSGKLNYSDDLPILAANLRFSNLAQAPDGTIYATLLSSQGGTTLVQVDLENKAIVSGRGKIIRLSELKYDGKPLENDLLSLAVSRSGEVFALANPTNEKTNSLFSVDVKSGEMKFVRKFAADKIAFARA</sequence>
<dbReference type="InterPro" id="IPR011044">
    <property type="entry name" value="Quino_amine_DH_bsu"/>
</dbReference>
<dbReference type="AlphaFoldDB" id="A0A846H4W4"/>
<organism evidence="2 3">
    <name type="scientific">Hassallia byssoidea VB512170</name>
    <dbReference type="NCBI Taxonomy" id="1304833"/>
    <lineage>
        <taxon>Bacteria</taxon>
        <taxon>Bacillati</taxon>
        <taxon>Cyanobacteriota</taxon>
        <taxon>Cyanophyceae</taxon>
        <taxon>Nostocales</taxon>
        <taxon>Tolypothrichaceae</taxon>
        <taxon>Hassallia</taxon>
    </lineage>
</organism>
<feature type="chain" id="PRO_5032749260" evidence="1">
    <location>
        <begin position="27"/>
        <end position="327"/>
    </location>
</feature>
<comment type="caution">
    <text evidence="2">The sequence shown here is derived from an EMBL/GenBank/DDBJ whole genome shotgun (WGS) entry which is preliminary data.</text>
</comment>
<dbReference type="RefSeq" id="WP_039752640.1">
    <property type="nucleotide sequence ID" value="NZ_JTCM02000004.1"/>
</dbReference>
<proteinExistence type="predicted"/>
<feature type="signal peptide" evidence="1">
    <location>
        <begin position="1"/>
        <end position="26"/>
    </location>
</feature>
<protein>
    <submittedName>
        <fullName evidence="2">Uncharacterized protein</fullName>
    </submittedName>
</protein>
<keyword evidence="3" id="KW-1185">Reference proteome</keyword>